<keyword evidence="2" id="KW-1185">Reference proteome</keyword>
<evidence type="ECO:0000313" key="2">
    <source>
        <dbReference type="Proteomes" id="UP000474159"/>
    </source>
</evidence>
<sequence>MLADGKAITLSGVTGMLIYGDFAEPKQFYYAATQPRIARDGDAYQFTLVRYDRVRDGQAGMLSFVVDLAPDPAELARARRTLERGTPGAQLTPLPWTSGTVAAAIIGGDPVLATPSLMGDNGVAISLGLTTEQYLLLMRSLDDPDSVPISIVYSLQFEAMRPKFEYSIQFHAERFRDWLQKKRKLNLLFVSFERVETFEELRESGSIQVSSVNQTDEPLPDGVRRAFLSSLQAVLTPLPAFAPPPDGGDDSWGIGYSSETIRDVQSIARRLDCNLRVTGAVARSVHIQGALGGLPEALRGRPVVELPTGISFVQDLTLRCHDRFDGNPLHAVQVSIAPADLSPAARVFNGQNPGDWQVGLTHDPDDARLYACRCDLHFARRDRPRVTATVELDRDRAFVDLQPAAFYSFRRYAVSVAGDFPWDLIRTIDLSLSGPPGMSFTPARLVLSARQPRGAIEAFAPEPLDLAEVAFHATYEAANGADHDEVGLPTGATIFLNPLRERRILFEAAPDMDWGRWSAVLVKPVQKAFHQIWASRLLTLTEAAPRAAFTYWFAEEARLACKTAFRGDSRTVPGAEISGAGTTIVVPAPPRSV</sequence>
<reference evidence="1 2" key="1">
    <citation type="submission" date="2019-09" db="EMBL/GenBank/DDBJ databases">
        <title>YIM 48816 draft genome.</title>
        <authorList>
            <person name="Jiang L."/>
        </authorList>
    </citation>
    <scope>NUCLEOTIDE SEQUENCE [LARGE SCALE GENOMIC DNA]</scope>
    <source>
        <strain evidence="1 2">YIM 48816</strain>
    </source>
</reference>
<gene>
    <name evidence="1" type="ORF">F6X53_14655</name>
</gene>
<protein>
    <submittedName>
        <fullName evidence="1">Uncharacterized protein</fullName>
    </submittedName>
</protein>
<organism evidence="1 2">
    <name type="scientific">Methylobacterium soli</name>
    <dbReference type="NCBI Taxonomy" id="553447"/>
    <lineage>
        <taxon>Bacteria</taxon>
        <taxon>Pseudomonadati</taxon>
        <taxon>Pseudomonadota</taxon>
        <taxon>Alphaproteobacteria</taxon>
        <taxon>Hyphomicrobiales</taxon>
        <taxon>Methylobacteriaceae</taxon>
        <taxon>Methylobacterium</taxon>
    </lineage>
</organism>
<accession>A0A6L3T058</accession>
<name>A0A6L3T058_9HYPH</name>
<dbReference type="Proteomes" id="UP000474159">
    <property type="component" value="Unassembled WGS sequence"/>
</dbReference>
<dbReference type="OrthoDB" id="8477295at2"/>
<dbReference type="AlphaFoldDB" id="A0A6L3T058"/>
<dbReference type="EMBL" id="VZZK01000014">
    <property type="protein sequence ID" value="KAB1078333.1"/>
    <property type="molecule type" value="Genomic_DNA"/>
</dbReference>
<dbReference type="RefSeq" id="WP_151000953.1">
    <property type="nucleotide sequence ID" value="NZ_BPQY01000343.1"/>
</dbReference>
<proteinExistence type="predicted"/>
<evidence type="ECO:0000313" key="1">
    <source>
        <dbReference type="EMBL" id="KAB1078333.1"/>
    </source>
</evidence>
<comment type="caution">
    <text evidence="1">The sequence shown here is derived from an EMBL/GenBank/DDBJ whole genome shotgun (WGS) entry which is preliminary data.</text>
</comment>